<evidence type="ECO:0000256" key="1">
    <source>
        <dbReference type="SAM" id="MobiDB-lite"/>
    </source>
</evidence>
<dbReference type="Proteomes" id="UP001189624">
    <property type="component" value="Chromosome 4"/>
</dbReference>
<dbReference type="Gramene" id="rna-AYBTSS11_LOCUS15777">
    <property type="protein sequence ID" value="CAJ1953301.1"/>
    <property type="gene ID" value="gene-AYBTSS11_LOCUS15777"/>
</dbReference>
<proteinExistence type="predicted"/>
<gene>
    <name evidence="2" type="ORF">AYBTSS11_LOCUS15777</name>
</gene>
<keyword evidence="3" id="KW-1185">Reference proteome</keyword>
<dbReference type="EMBL" id="OY731401">
    <property type="protein sequence ID" value="CAJ1953301.1"/>
    <property type="molecule type" value="Genomic_DNA"/>
</dbReference>
<accession>A0AA86SDR1</accession>
<dbReference type="PANTHER" id="PTHR47539">
    <property type="entry name" value="PENTATRICOPEPTIDE REPEAT-CONTAINING PROTEIN OTP51, CHLOROPLASTIC"/>
    <property type="match status" value="1"/>
</dbReference>
<dbReference type="InterPro" id="IPR052500">
    <property type="entry name" value="Chloro/Mito_RNA_Process"/>
</dbReference>
<evidence type="ECO:0000313" key="2">
    <source>
        <dbReference type="EMBL" id="CAJ1953301.1"/>
    </source>
</evidence>
<organism evidence="2 3">
    <name type="scientific">Sphenostylis stenocarpa</name>
    <dbReference type="NCBI Taxonomy" id="92480"/>
    <lineage>
        <taxon>Eukaryota</taxon>
        <taxon>Viridiplantae</taxon>
        <taxon>Streptophyta</taxon>
        <taxon>Embryophyta</taxon>
        <taxon>Tracheophyta</taxon>
        <taxon>Spermatophyta</taxon>
        <taxon>Magnoliopsida</taxon>
        <taxon>eudicotyledons</taxon>
        <taxon>Gunneridae</taxon>
        <taxon>Pentapetalae</taxon>
        <taxon>rosids</taxon>
        <taxon>fabids</taxon>
        <taxon>Fabales</taxon>
        <taxon>Fabaceae</taxon>
        <taxon>Papilionoideae</taxon>
        <taxon>50 kb inversion clade</taxon>
        <taxon>NPAAA clade</taxon>
        <taxon>indigoferoid/millettioid clade</taxon>
        <taxon>Phaseoleae</taxon>
        <taxon>Sphenostylis</taxon>
    </lineage>
</organism>
<dbReference type="GO" id="GO:0045292">
    <property type="term" value="P:mRNA cis splicing, via spliceosome"/>
    <property type="evidence" value="ECO:0007669"/>
    <property type="project" value="TreeGrafter"/>
</dbReference>
<sequence length="184" mass="21042">MDVHDYNKTSTPLTQADSSNKAEYPNMRFTQTLTLTIFSIPSPTPQSSTSSMRSSFRSLTLSLSHHFPRPFLFPPRTRQFPRLAMTAPEREALQSAEVESRRLRGPEVEVGELSEVPEEWRRARVAWLCKQLPAHKAGMLVKILNGQKKWMTQEDATYILVHCLRIRENETAFKVSLPLLTSLS</sequence>
<protein>
    <submittedName>
        <fullName evidence="2">Uncharacterized protein</fullName>
    </submittedName>
</protein>
<dbReference type="PANTHER" id="PTHR47539:SF1">
    <property type="entry name" value="PENTATRICOPEPTIDE REPEAT-CONTAINING PROTEIN OTP51, CHLOROPLASTIC"/>
    <property type="match status" value="1"/>
</dbReference>
<dbReference type="GO" id="GO:0048564">
    <property type="term" value="P:photosystem I assembly"/>
    <property type="evidence" value="ECO:0007669"/>
    <property type="project" value="TreeGrafter"/>
</dbReference>
<feature type="region of interest" description="Disordered" evidence="1">
    <location>
        <begin position="1"/>
        <end position="24"/>
    </location>
</feature>
<name>A0AA86SDR1_9FABA</name>
<dbReference type="AlphaFoldDB" id="A0AA86SDR1"/>
<evidence type="ECO:0000313" key="3">
    <source>
        <dbReference type="Proteomes" id="UP001189624"/>
    </source>
</evidence>
<reference evidence="2" key="1">
    <citation type="submission" date="2023-10" db="EMBL/GenBank/DDBJ databases">
        <authorList>
            <person name="Domelevo Entfellner J.-B."/>
        </authorList>
    </citation>
    <scope>NUCLEOTIDE SEQUENCE</scope>
</reference>
<dbReference type="GO" id="GO:0000373">
    <property type="term" value="P:Group II intron splicing"/>
    <property type="evidence" value="ECO:0007669"/>
    <property type="project" value="TreeGrafter"/>
</dbReference>
<feature type="compositionally biased region" description="Polar residues" evidence="1">
    <location>
        <begin position="8"/>
        <end position="21"/>
    </location>
</feature>